<keyword evidence="1" id="KW-0472">Membrane</keyword>
<sequence length="42" mass="4506">MMIYLHSFKPVTATIGGVLIGSAAGMLVLLLIGQKCRRQMDA</sequence>
<keyword evidence="1" id="KW-0812">Transmembrane</keyword>
<gene>
    <name evidence="2" type="ORF">OI25_7500</name>
</gene>
<protein>
    <submittedName>
        <fullName evidence="2">Membrane protein</fullName>
    </submittedName>
</protein>
<proteinExistence type="predicted"/>
<accession>A0AAU8ST99</accession>
<reference evidence="2 3" key="1">
    <citation type="journal article" date="2015" name="Genome Announc.">
        <title>Complete genome sequences for 59 burkholderia isolates, both pathogenic and near neighbor.</title>
        <authorList>
            <person name="Johnson S.L."/>
            <person name="Bishop-Lilly K.A."/>
            <person name="Ladner J.T."/>
            <person name="Daligault H.E."/>
            <person name="Davenport K.W."/>
            <person name="Jaissle J."/>
            <person name="Frey K.G."/>
            <person name="Koroleva G.I."/>
            <person name="Bruce D.C."/>
            <person name="Coyne S.R."/>
            <person name="Broomall S.M."/>
            <person name="Li P.E."/>
            <person name="Teshima H."/>
            <person name="Gibbons H.S."/>
            <person name="Palacios G.F."/>
            <person name="Rosenzweig C.N."/>
            <person name="Redden C.L."/>
            <person name="Xu Y."/>
            <person name="Minogue T.D."/>
            <person name="Chain P.S."/>
        </authorList>
    </citation>
    <scope>NUCLEOTIDE SEQUENCE [LARGE SCALE GENOMIC DNA]</scope>
    <source>
        <strain evidence="2 3">ATCC BAA-463</strain>
    </source>
</reference>
<dbReference type="Proteomes" id="UP000032614">
    <property type="component" value="Chromosome 3"/>
</dbReference>
<dbReference type="AlphaFoldDB" id="A0AAU8ST99"/>
<dbReference type="EMBL" id="CP010025">
    <property type="protein sequence ID" value="AJZ56805.1"/>
    <property type="molecule type" value="Genomic_DNA"/>
</dbReference>
<organism evidence="2 3">
    <name type="scientific">Paraburkholderia fungorum</name>
    <dbReference type="NCBI Taxonomy" id="134537"/>
    <lineage>
        <taxon>Bacteria</taxon>
        <taxon>Pseudomonadati</taxon>
        <taxon>Pseudomonadota</taxon>
        <taxon>Betaproteobacteria</taxon>
        <taxon>Burkholderiales</taxon>
        <taxon>Burkholderiaceae</taxon>
        <taxon>Paraburkholderia</taxon>
    </lineage>
</organism>
<evidence type="ECO:0000256" key="1">
    <source>
        <dbReference type="SAM" id="Phobius"/>
    </source>
</evidence>
<evidence type="ECO:0000313" key="3">
    <source>
        <dbReference type="Proteomes" id="UP000032614"/>
    </source>
</evidence>
<feature type="transmembrane region" description="Helical" evidence="1">
    <location>
        <begin position="12"/>
        <end position="32"/>
    </location>
</feature>
<name>A0AAU8ST99_9BURK</name>
<keyword evidence="1" id="KW-1133">Transmembrane helix</keyword>
<evidence type="ECO:0000313" key="2">
    <source>
        <dbReference type="EMBL" id="AJZ56805.1"/>
    </source>
</evidence>
<dbReference type="KEGG" id="bfn:OI25_7500"/>